<protein>
    <submittedName>
        <fullName evidence="1">Uncharacterized protein</fullName>
    </submittedName>
</protein>
<gene>
    <name evidence="1" type="ORF">N47_G34330</name>
</gene>
<proteinExistence type="predicted"/>
<dbReference type="EMBL" id="FR695868">
    <property type="protein sequence ID" value="CBX28109.1"/>
    <property type="molecule type" value="Genomic_DNA"/>
</dbReference>
<name>E1YC15_9BACT</name>
<sequence length="124" mass="14092">MIRRKQRLLSRDEVSINREADYIIKKAQAHDSRVVGLGSLVFFSTQTGDAWMLDPADSLAVCLAKDGERQNFSILETPTNVQIAWESQYLIDSETFIVTTKDGRVRTTLGYPTREIENTIKKGR</sequence>
<dbReference type="AlphaFoldDB" id="E1YC15"/>
<organism evidence="1">
    <name type="scientific">uncultured Desulfobacterium sp</name>
    <dbReference type="NCBI Taxonomy" id="201089"/>
    <lineage>
        <taxon>Bacteria</taxon>
        <taxon>Pseudomonadati</taxon>
        <taxon>Thermodesulfobacteriota</taxon>
        <taxon>Desulfobacteria</taxon>
        <taxon>Desulfobacterales</taxon>
        <taxon>Desulfobacteriaceae</taxon>
        <taxon>Desulfobacterium</taxon>
        <taxon>environmental samples</taxon>
    </lineage>
</organism>
<reference evidence="1" key="1">
    <citation type="journal article" date="2011" name="Environ. Microbiol.">
        <title>Genomic insights into the metabolic potential of the polycyclic aromatic hydrocarbon degrading sulfate-reducing Deltaproteobacterium N47.</title>
        <authorList>
            <person name="Bergmann F."/>
            <person name="Selesi D."/>
            <person name="Weinmaier T."/>
            <person name="Tischler P."/>
            <person name="Rattei T."/>
            <person name="Meckenstock R.U."/>
        </authorList>
    </citation>
    <scope>NUCLEOTIDE SEQUENCE</scope>
</reference>
<evidence type="ECO:0000313" key="1">
    <source>
        <dbReference type="EMBL" id="CBX28109.1"/>
    </source>
</evidence>
<accession>E1YC15</accession>